<keyword evidence="7 10" id="KW-0067">ATP-binding</keyword>
<organism evidence="15 16">
    <name type="scientific">Nocardioides luti</name>
    <dbReference type="NCBI Taxonomy" id="2761101"/>
    <lineage>
        <taxon>Bacteria</taxon>
        <taxon>Bacillati</taxon>
        <taxon>Actinomycetota</taxon>
        <taxon>Actinomycetes</taxon>
        <taxon>Propionibacteriales</taxon>
        <taxon>Nocardioidaceae</taxon>
        <taxon>Nocardioides</taxon>
    </lineage>
</organism>
<evidence type="ECO:0000256" key="7">
    <source>
        <dbReference type="ARBA" id="ARBA00022840"/>
    </source>
</evidence>
<evidence type="ECO:0000313" key="15">
    <source>
        <dbReference type="EMBL" id="MBB6627186.1"/>
    </source>
</evidence>
<dbReference type="Proteomes" id="UP000523955">
    <property type="component" value="Unassembled WGS sequence"/>
</dbReference>
<name>A0A7X0RF83_9ACTN</name>
<dbReference type="Gene3D" id="3.40.50.300">
    <property type="entry name" value="P-loop containing nucleotide triphosphate hydrolases"/>
    <property type="match status" value="1"/>
</dbReference>
<feature type="binding site" evidence="10">
    <location>
        <begin position="27"/>
        <end position="34"/>
    </location>
    <ligand>
        <name>ATP</name>
        <dbReference type="ChEBI" id="CHEBI:30616"/>
    </ligand>
</feature>
<dbReference type="PANTHER" id="PTHR11088:SF60">
    <property type="entry name" value="TRNA DIMETHYLALLYLTRANSFERASE"/>
    <property type="match status" value="1"/>
</dbReference>
<dbReference type="InterPro" id="IPR018022">
    <property type="entry name" value="IPT"/>
</dbReference>
<evidence type="ECO:0000256" key="13">
    <source>
        <dbReference type="RuleBase" id="RU003785"/>
    </source>
</evidence>
<feature type="site" description="Interaction with substrate tRNA" evidence="10">
    <location>
        <position position="139"/>
    </location>
</feature>
<evidence type="ECO:0000256" key="3">
    <source>
        <dbReference type="ARBA" id="ARBA00005842"/>
    </source>
</evidence>
<feature type="region of interest" description="Disordered" evidence="14">
    <location>
        <begin position="1"/>
        <end position="20"/>
    </location>
</feature>
<dbReference type="RefSeq" id="WP_185252372.1">
    <property type="nucleotide sequence ID" value="NZ_JACKXE010000001.1"/>
</dbReference>
<dbReference type="AlphaFoldDB" id="A0A7X0RF83"/>
<evidence type="ECO:0000256" key="12">
    <source>
        <dbReference type="RuleBase" id="RU003784"/>
    </source>
</evidence>
<evidence type="ECO:0000256" key="6">
    <source>
        <dbReference type="ARBA" id="ARBA00022741"/>
    </source>
</evidence>
<evidence type="ECO:0000256" key="9">
    <source>
        <dbReference type="ARBA" id="ARBA00049563"/>
    </source>
</evidence>
<dbReference type="FunFam" id="1.10.20.140:FF:000001">
    <property type="entry name" value="tRNA dimethylallyltransferase"/>
    <property type="match status" value="1"/>
</dbReference>
<dbReference type="EC" id="2.5.1.75" evidence="10"/>
<comment type="caution">
    <text evidence="10">Lacks conserved residue(s) required for the propagation of feature annotation.</text>
</comment>
<proteinExistence type="inferred from homology"/>
<dbReference type="GO" id="GO:0006400">
    <property type="term" value="P:tRNA modification"/>
    <property type="evidence" value="ECO:0007669"/>
    <property type="project" value="TreeGrafter"/>
</dbReference>
<accession>A0A7X0RF83</accession>
<sequence length="320" mass="34772">MPDTRPTTSGSAAGSTPPSTPVVAVVGATASGKTGLSLDLAEALGGEVVNTDAMQVYRGMDIGTAKLPPAERRGIPHHLLDTQEIHEPATVAQFQGWARAVVADLRGRGVVPVLVGGSALYTRAILDRFEFPATDEGVRRGLEDELERIGPAALYERLREQDPQAAATMLPENGRRTVRALEVIALTGRPYSASLPVLEYADPHTVQVGVDIDRPTLDARIAQRVEEMFEQGFVEEVRRLLDEGLADGRTASRAIGYAQVAAYLHGELSLDEARDRTTSATRRFARRQDGWFRKDPRIVWVDHDDPERLARALAAVRAVG</sequence>
<comment type="similarity">
    <text evidence="3 10 13">Belongs to the IPP transferase family.</text>
</comment>
<reference evidence="15 16" key="1">
    <citation type="submission" date="2020-08" db="EMBL/GenBank/DDBJ databases">
        <authorList>
            <person name="Seo M.-J."/>
        </authorList>
    </citation>
    <scope>NUCLEOTIDE SEQUENCE [LARGE SCALE GENOMIC DNA]</scope>
    <source>
        <strain evidence="15 16">KIGAM211</strain>
    </source>
</reference>
<keyword evidence="8 10" id="KW-0460">Magnesium</keyword>
<dbReference type="EMBL" id="JACKXE010000001">
    <property type="protein sequence ID" value="MBB6627186.1"/>
    <property type="molecule type" value="Genomic_DNA"/>
</dbReference>
<dbReference type="Gene3D" id="1.10.20.140">
    <property type="match status" value="1"/>
</dbReference>
<feature type="site" description="Interaction with substrate tRNA" evidence="10">
    <location>
        <position position="118"/>
    </location>
</feature>
<dbReference type="Pfam" id="PF01715">
    <property type="entry name" value="IPPT"/>
    <property type="match status" value="1"/>
</dbReference>
<comment type="function">
    <text evidence="2 10 12">Catalyzes the transfer of a dimethylallyl group onto the adenine at position 37 in tRNAs that read codons beginning with uridine, leading to the formation of N6-(dimethylallyl)adenosine (i(6)A).</text>
</comment>
<evidence type="ECO:0000256" key="14">
    <source>
        <dbReference type="SAM" id="MobiDB-lite"/>
    </source>
</evidence>
<evidence type="ECO:0000256" key="8">
    <source>
        <dbReference type="ARBA" id="ARBA00022842"/>
    </source>
</evidence>
<gene>
    <name evidence="10 15" type="primary">miaA</name>
    <name evidence="15" type="ORF">H5V45_07610</name>
</gene>
<evidence type="ECO:0000313" key="16">
    <source>
        <dbReference type="Proteomes" id="UP000523955"/>
    </source>
</evidence>
<evidence type="ECO:0000256" key="11">
    <source>
        <dbReference type="RuleBase" id="RU003783"/>
    </source>
</evidence>
<keyword evidence="16" id="KW-1185">Reference proteome</keyword>
<dbReference type="GO" id="GO:0005524">
    <property type="term" value="F:ATP binding"/>
    <property type="evidence" value="ECO:0007669"/>
    <property type="project" value="UniProtKB-UniRule"/>
</dbReference>
<feature type="compositionally biased region" description="Polar residues" evidence="14">
    <location>
        <begin position="1"/>
        <end position="13"/>
    </location>
</feature>
<feature type="binding site" evidence="10">
    <location>
        <begin position="29"/>
        <end position="34"/>
    </location>
    <ligand>
        <name>substrate</name>
    </ligand>
</feature>
<comment type="catalytic activity">
    <reaction evidence="9 10 11">
        <text>adenosine(37) in tRNA + dimethylallyl diphosphate = N(6)-dimethylallyladenosine(37) in tRNA + diphosphate</text>
        <dbReference type="Rhea" id="RHEA:26482"/>
        <dbReference type="Rhea" id="RHEA-COMP:10162"/>
        <dbReference type="Rhea" id="RHEA-COMP:10375"/>
        <dbReference type="ChEBI" id="CHEBI:33019"/>
        <dbReference type="ChEBI" id="CHEBI:57623"/>
        <dbReference type="ChEBI" id="CHEBI:74411"/>
        <dbReference type="ChEBI" id="CHEBI:74415"/>
        <dbReference type="EC" id="2.5.1.75"/>
    </reaction>
</comment>
<dbReference type="NCBIfam" id="TIGR00174">
    <property type="entry name" value="miaA"/>
    <property type="match status" value="1"/>
</dbReference>
<protein>
    <recommendedName>
        <fullName evidence="10">tRNA dimethylallyltransferase</fullName>
        <ecNumber evidence="10">2.5.1.75</ecNumber>
    </recommendedName>
    <alternativeName>
        <fullName evidence="10">Dimethylallyl diphosphate:tRNA dimethylallyltransferase</fullName>
        <shortName evidence="10">DMAPP:tRNA dimethylallyltransferase</shortName>
        <shortName evidence="10">DMATase</shortName>
    </alternativeName>
    <alternativeName>
        <fullName evidence="10">Isopentenyl-diphosphate:tRNA isopentenyltransferase</fullName>
        <shortName evidence="10">IPP transferase</shortName>
        <shortName evidence="10">IPPT</shortName>
        <shortName evidence="10">IPTase</shortName>
    </alternativeName>
</protein>
<evidence type="ECO:0000256" key="5">
    <source>
        <dbReference type="ARBA" id="ARBA00022694"/>
    </source>
</evidence>
<comment type="subunit">
    <text evidence="10">Monomer.</text>
</comment>
<evidence type="ECO:0000256" key="4">
    <source>
        <dbReference type="ARBA" id="ARBA00022679"/>
    </source>
</evidence>
<evidence type="ECO:0000256" key="2">
    <source>
        <dbReference type="ARBA" id="ARBA00003213"/>
    </source>
</evidence>
<evidence type="ECO:0000256" key="1">
    <source>
        <dbReference type="ARBA" id="ARBA00001946"/>
    </source>
</evidence>
<comment type="cofactor">
    <cofactor evidence="1 10">
        <name>Mg(2+)</name>
        <dbReference type="ChEBI" id="CHEBI:18420"/>
    </cofactor>
</comment>
<dbReference type="SUPFAM" id="SSF52540">
    <property type="entry name" value="P-loop containing nucleoside triphosphate hydrolases"/>
    <property type="match status" value="2"/>
</dbReference>
<comment type="caution">
    <text evidence="15">The sequence shown here is derived from an EMBL/GenBank/DDBJ whole genome shotgun (WGS) entry which is preliminary data.</text>
</comment>
<keyword evidence="4 10" id="KW-0808">Transferase</keyword>
<dbReference type="InterPro" id="IPR039657">
    <property type="entry name" value="Dimethylallyltransferase"/>
</dbReference>
<dbReference type="InterPro" id="IPR027417">
    <property type="entry name" value="P-loop_NTPase"/>
</dbReference>
<keyword evidence="6 10" id="KW-0547">Nucleotide-binding</keyword>
<dbReference type="HAMAP" id="MF_00185">
    <property type="entry name" value="IPP_trans"/>
    <property type="match status" value="1"/>
</dbReference>
<dbReference type="PANTHER" id="PTHR11088">
    <property type="entry name" value="TRNA DIMETHYLALLYLTRANSFERASE"/>
    <property type="match status" value="1"/>
</dbReference>
<keyword evidence="5 10" id="KW-0819">tRNA processing</keyword>
<evidence type="ECO:0000256" key="10">
    <source>
        <dbReference type="HAMAP-Rule" id="MF_00185"/>
    </source>
</evidence>
<dbReference type="GO" id="GO:0052381">
    <property type="term" value="F:tRNA dimethylallyltransferase activity"/>
    <property type="evidence" value="ECO:0007669"/>
    <property type="project" value="UniProtKB-UniRule"/>
</dbReference>